<name>A0A392URH8_9FABA</name>
<gene>
    <name evidence="1" type="ORF">A2U01_0099697</name>
</gene>
<protein>
    <submittedName>
        <fullName evidence="1">Uncharacterized protein</fullName>
    </submittedName>
</protein>
<accession>A0A392URH8</accession>
<keyword evidence="2" id="KW-1185">Reference proteome</keyword>
<comment type="caution">
    <text evidence="1">The sequence shown here is derived from an EMBL/GenBank/DDBJ whole genome shotgun (WGS) entry which is preliminary data.</text>
</comment>
<reference evidence="1 2" key="1">
    <citation type="journal article" date="2018" name="Front. Plant Sci.">
        <title>Red Clover (Trifolium pratense) and Zigzag Clover (T. medium) - A Picture of Genomic Similarities and Differences.</title>
        <authorList>
            <person name="Dluhosova J."/>
            <person name="Istvanek J."/>
            <person name="Nedelnik J."/>
            <person name="Repkova J."/>
        </authorList>
    </citation>
    <scope>NUCLEOTIDE SEQUENCE [LARGE SCALE GENOMIC DNA]</scope>
    <source>
        <strain evidence="2">cv. 10/8</strain>
        <tissue evidence="1">Leaf</tissue>
    </source>
</reference>
<organism evidence="1 2">
    <name type="scientific">Trifolium medium</name>
    <dbReference type="NCBI Taxonomy" id="97028"/>
    <lineage>
        <taxon>Eukaryota</taxon>
        <taxon>Viridiplantae</taxon>
        <taxon>Streptophyta</taxon>
        <taxon>Embryophyta</taxon>
        <taxon>Tracheophyta</taxon>
        <taxon>Spermatophyta</taxon>
        <taxon>Magnoliopsida</taxon>
        <taxon>eudicotyledons</taxon>
        <taxon>Gunneridae</taxon>
        <taxon>Pentapetalae</taxon>
        <taxon>rosids</taxon>
        <taxon>fabids</taxon>
        <taxon>Fabales</taxon>
        <taxon>Fabaceae</taxon>
        <taxon>Papilionoideae</taxon>
        <taxon>50 kb inversion clade</taxon>
        <taxon>NPAAA clade</taxon>
        <taxon>Hologalegina</taxon>
        <taxon>IRL clade</taxon>
        <taxon>Trifolieae</taxon>
        <taxon>Trifolium</taxon>
    </lineage>
</organism>
<evidence type="ECO:0000313" key="2">
    <source>
        <dbReference type="Proteomes" id="UP000265520"/>
    </source>
</evidence>
<feature type="non-terminal residue" evidence="1">
    <location>
        <position position="40"/>
    </location>
</feature>
<sequence length="40" mass="4344">MFDGGEVLSCSYFGHEFLEPLVGELSFVVCDHGEGNPEPV</sequence>
<proteinExistence type="predicted"/>
<dbReference type="Proteomes" id="UP000265520">
    <property type="component" value="Unassembled WGS sequence"/>
</dbReference>
<dbReference type="EMBL" id="LXQA010950778">
    <property type="protein sequence ID" value="MCI78427.1"/>
    <property type="molecule type" value="Genomic_DNA"/>
</dbReference>
<evidence type="ECO:0000313" key="1">
    <source>
        <dbReference type="EMBL" id="MCI78427.1"/>
    </source>
</evidence>
<dbReference type="AlphaFoldDB" id="A0A392URH8"/>